<organism evidence="2 3">
    <name type="scientific">Forsythia ovata</name>
    <dbReference type="NCBI Taxonomy" id="205694"/>
    <lineage>
        <taxon>Eukaryota</taxon>
        <taxon>Viridiplantae</taxon>
        <taxon>Streptophyta</taxon>
        <taxon>Embryophyta</taxon>
        <taxon>Tracheophyta</taxon>
        <taxon>Spermatophyta</taxon>
        <taxon>Magnoliopsida</taxon>
        <taxon>eudicotyledons</taxon>
        <taxon>Gunneridae</taxon>
        <taxon>Pentapetalae</taxon>
        <taxon>asterids</taxon>
        <taxon>lamiids</taxon>
        <taxon>Lamiales</taxon>
        <taxon>Oleaceae</taxon>
        <taxon>Forsythieae</taxon>
        <taxon>Forsythia</taxon>
    </lineage>
</organism>
<accession>A0ABD1W7S7</accession>
<comment type="caution">
    <text evidence="2">The sequence shown here is derived from an EMBL/GenBank/DDBJ whole genome shotgun (WGS) entry which is preliminary data.</text>
</comment>
<dbReference type="AlphaFoldDB" id="A0ABD1W7S7"/>
<dbReference type="PANTHER" id="PTHR20923">
    <property type="entry name" value="BAT4 PROTEIN-RELATED"/>
    <property type="match status" value="1"/>
</dbReference>
<reference evidence="3" key="1">
    <citation type="submission" date="2024-07" db="EMBL/GenBank/DDBJ databases">
        <title>Two chromosome-level genome assemblies of Korean endemic species Abeliophyllum distichum and Forsythia ovata (Oleaceae).</title>
        <authorList>
            <person name="Jang H."/>
        </authorList>
    </citation>
    <scope>NUCLEOTIDE SEQUENCE [LARGE SCALE GENOMIC DNA]</scope>
</reference>
<gene>
    <name evidence="2" type="ORF">Fot_14962</name>
</gene>
<name>A0ABD1W7S7_9LAMI</name>
<evidence type="ECO:0000313" key="2">
    <source>
        <dbReference type="EMBL" id="KAL2545729.1"/>
    </source>
</evidence>
<dbReference type="Proteomes" id="UP001604277">
    <property type="component" value="Unassembled WGS sequence"/>
</dbReference>
<feature type="region of interest" description="Disordered" evidence="1">
    <location>
        <begin position="1"/>
        <end position="37"/>
    </location>
</feature>
<protein>
    <submittedName>
        <fullName evidence="2">G patch domain-containing protein 11</fullName>
    </submittedName>
</protein>
<feature type="region of interest" description="Disordered" evidence="1">
    <location>
        <begin position="53"/>
        <end position="78"/>
    </location>
</feature>
<keyword evidence="3" id="KW-1185">Reference proteome</keyword>
<evidence type="ECO:0000313" key="3">
    <source>
        <dbReference type="Proteomes" id="UP001604277"/>
    </source>
</evidence>
<dbReference type="InterPro" id="IPR039146">
    <property type="entry name" value="GPANK1"/>
</dbReference>
<sequence length="162" mass="18155">MELASGFDDASSSGLGMDRVSNMGSSTSTPINSSNIGFQGRLEPVHAYVNNNKRGLGSYKPKKAKEQLGNLENPDGKCETDLEEVENNFAPPKNIPNQLRSPTNGLELIQVLDKRVVGVPLLPKKKAKGISKKLKKMQEFEERLQEKEFDRTFFREFWPDNV</sequence>
<evidence type="ECO:0000256" key="1">
    <source>
        <dbReference type="SAM" id="MobiDB-lite"/>
    </source>
</evidence>
<dbReference type="PANTHER" id="PTHR20923:SF1">
    <property type="entry name" value="G PATCH DOMAIN AND ANKYRIN REPEAT-CONTAINING PROTEIN 1"/>
    <property type="match status" value="1"/>
</dbReference>
<proteinExistence type="predicted"/>
<dbReference type="EMBL" id="JBFOLJ010000004">
    <property type="protein sequence ID" value="KAL2545729.1"/>
    <property type="molecule type" value="Genomic_DNA"/>
</dbReference>
<feature type="compositionally biased region" description="Low complexity" evidence="1">
    <location>
        <begin position="24"/>
        <end position="37"/>
    </location>
</feature>